<evidence type="ECO:0000313" key="3">
    <source>
        <dbReference type="Proteomes" id="UP000619033"/>
    </source>
</evidence>
<comment type="caution">
    <text evidence="2">The sequence shown here is derived from an EMBL/GenBank/DDBJ whole genome shotgun (WGS) entry which is preliminary data.</text>
</comment>
<protein>
    <submittedName>
        <fullName evidence="2">Fic family protein</fullName>
    </submittedName>
</protein>
<sequence>MCRAKTDATLAAYAFGITWARAFVDGNKRTGFVAAVTFLRLSPENLCPYLKKGVRMMEDLASSAMAEESFAS</sequence>
<accession>A0A8J7MMU1</accession>
<dbReference type="EMBL" id="JAESVP010000001">
    <property type="protein sequence ID" value="MBL4926553.1"/>
    <property type="molecule type" value="Genomic_DNA"/>
</dbReference>
<dbReference type="AlphaFoldDB" id="A0A8J7MMU1"/>
<evidence type="ECO:0000313" key="2">
    <source>
        <dbReference type="EMBL" id="MBL4926553.1"/>
    </source>
</evidence>
<feature type="domain" description="Fido" evidence="1">
    <location>
        <begin position="9"/>
        <end position="39"/>
    </location>
</feature>
<organism evidence="2 3">
    <name type="scientific">Fuscibacter oryzae</name>
    <dbReference type="NCBI Taxonomy" id="2803939"/>
    <lineage>
        <taxon>Bacteria</taxon>
        <taxon>Pseudomonadati</taxon>
        <taxon>Pseudomonadota</taxon>
        <taxon>Alphaproteobacteria</taxon>
        <taxon>Rhodobacterales</taxon>
        <taxon>Paracoccaceae</taxon>
        <taxon>Fuscibacter</taxon>
    </lineage>
</organism>
<dbReference type="InterPro" id="IPR053737">
    <property type="entry name" value="Type_II_TA_Toxin"/>
</dbReference>
<dbReference type="InterPro" id="IPR003812">
    <property type="entry name" value="Fido"/>
</dbReference>
<dbReference type="Gene3D" id="1.20.120.1870">
    <property type="entry name" value="Fic/DOC protein, Fido domain"/>
    <property type="match status" value="1"/>
</dbReference>
<reference evidence="2" key="1">
    <citation type="submission" date="2021-01" db="EMBL/GenBank/DDBJ databases">
        <title>Genome seq and assembly of Tabrizicola sp. KVB23.</title>
        <authorList>
            <person name="Chhetri G."/>
        </authorList>
    </citation>
    <scope>NUCLEOTIDE SEQUENCE</scope>
    <source>
        <strain evidence="2">KVB23</strain>
    </source>
</reference>
<proteinExistence type="predicted"/>
<dbReference type="Pfam" id="PF02661">
    <property type="entry name" value="Fic"/>
    <property type="match status" value="1"/>
</dbReference>
<name>A0A8J7MMU1_9RHOB</name>
<dbReference type="Proteomes" id="UP000619033">
    <property type="component" value="Unassembled WGS sequence"/>
</dbReference>
<evidence type="ECO:0000259" key="1">
    <source>
        <dbReference type="Pfam" id="PF02661"/>
    </source>
</evidence>
<keyword evidence="3" id="KW-1185">Reference proteome</keyword>
<gene>
    <name evidence="2" type="ORF">JI744_00410</name>
</gene>